<sequence>METVIRRVVVEMTRQGHEAKLFLIGGSQHEEWLAGLPHRSIGRPTDQRWHRHLKYVTLFPASVLSFKPDVLICADGAALRLAWLIRRPFLSATPIGSWFHQLVSKSHDRSLRLADFHLCINGANHAHLIGNANFRRRNSYLVYNPVETEHREPLIARPDGRAHFMYLGRLIYDGPKSVREFICALGDVPGNWVASIIGDGEDRERLLTLAKDLSIDDRITWAGWQDHPWESIEPVSALVLTSESEGFPTVLTEAMSRGVACVSSDCQGVLDIMQDGVNGWVYPVGNTGALSDILAEIVSGERQLPDATVVRASVSRFASGCVVRSITNACEAEVVRRGGAPIRAIGTNPR</sequence>
<evidence type="ECO:0000313" key="4">
    <source>
        <dbReference type="Proteomes" id="UP000054683"/>
    </source>
</evidence>
<dbReference type="RefSeq" id="WP_075643920.1">
    <property type="nucleotide sequence ID" value="NZ_FCOK02000018.1"/>
</dbReference>
<feature type="domain" description="Glycosyl transferase family 1" evidence="1">
    <location>
        <begin position="157"/>
        <end position="301"/>
    </location>
</feature>
<proteinExistence type="predicted"/>
<dbReference type="InterPro" id="IPR028098">
    <property type="entry name" value="Glyco_trans_4-like_N"/>
</dbReference>
<dbReference type="PANTHER" id="PTHR12526:SF630">
    <property type="entry name" value="GLYCOSYLTRANSFERASE"/>
    <property type="match status" value="1"/>
</dbReference>
<dbReference type="Gene3D" id="3.40.50.2000">
    <property type="entry name" value="Glycogen Phosphorylase B"/>
    <property type="match status" value="2"/>
</dbReference>
<organism evidence="3 4">
    <name type="scientific">Caballeronia udeis</name>
    <dbReference type="NCBI Taxonomy" id="1232866"/>
    <lineage>
        <taxon>Bacteria</taxon>
        <taxon>Pseudomonadati</taxon>
        <taxon>Pseudomonadota</taxon>
        <taxon>Betaproteobacteria</taxon>
        <taxon>Burkholderiales</taxon>
        <taxon>Burkholderiaceae</taxon>
        <taxon>Caballeronia</taxon>
    </lineage>
</organism>
<dbReference type="EMBL" id="FCOK02000018">
    <property type="protein sequence ID" value="SAL34167.1"/>
    <property type="molecule type" value="Genomic_DNA"/>
</dbReference>
<dbReference type="CDD" id="cd03811">
    <property type="entry name" value="GT4_GT28_WabH-like"/>
    <property type="match status" value="1"/>
</dbReference>
<dbReference type="PANTHER" id="PTHR12526">
    <property type="entry name" value="GLYCOSYLTRANSFERASE"/>
    <property type="match status" value="1"/>
</dbReference>
<dbReference type="Pfam" id="PF00534">
    <property type="entry name" value="Glycos_transf_1"/>
    <property type="match status" value="1"/>
</dbReference>
<protein>
    <submittedName>
        <fullName evidence="3">Glycosyltransferase, group 1 family protein</fullName>
    </submittedName>
</protein>
<evidence type="ECO:0000259" key="1">
    <source>
        <dbReference type="Pfam" id="PF00534"/>
    </source>
</evidence>
<dbReference type="AlphaFoldDB" id="A0A158GQL1"/>
<dbReference type="GO" id="GO:0016757">
    <property type="term" value="F:glycosyltransferase activity"/>
    <property type="evidence" value="ECO:0007669"/>
    <property type="project" value="InterPro"/>
</dbReference>
<dbReference type="Proteomes" id="UP000054683">
    <property type="component" value="Unassembled WGS sequence"/>
</dbReference>
<keyword evidence="3" id="KW-0808">Transferase</keyword>
<evidence type="ECO:0000259" key="2">
    <source>
        <dbReference type="Pfam" id="PF13439"/>
    </source>
</evidence>
<reference evidence="3 4" key="1">
    <citation type="submission" date="2016-01" db="EMBL/GenBank/DDBJ databases">
        <authorList>
            <person name="Oliw E.H."/>
        </authorList>
    </citation>
    <scope>NUCLEOTIDE SEQUENCE [LARGE SCALE GENOMIC DNA]</scope>
    <source>
        <strain evidence="3">LMG 27134</strain>
    </source>
</reference>
<feature type="domain" description="Glycosyltransferase subfamily 4-like N-terminal" evidence="2">
    <location>
        <begin position="1"/>
        <end position="149"/>
    </location>
</feature>
<name>A0A158GQL1_9BURK</name>
<dbReference type="SUPFAM" id="SSF53756">
    <property type="entry name" value="UDP-Glycosyltransferase/glycogen phosphorylase"/>
    <property type="match status" value="1"/>
</dbReference>
<dbReference type="InterPro" id="IPR001296">
    <property type="entry name" value="Glyco_trans_1"/>
</dbReference>
<evidence type="ECO:0000313" key="3">
    <source>
        <dbReference type="EMBL" id="SAL34167.1"/>
    </source>
</evidence>
<gene>
    <name evidence="3" type="ORF">AWB69_03110</name>
</gene>
<dbReference type="Pfam" id="PF13439">
    <property type="entry name" value="Glyco_transf_4"/>
    <property type="match status" value="1"/>
</dbReference>
<accession>A0A158GQL1</accession>